<evidence type="ECO:0000313" key="1">
    <source>
        <dbReference type="EMBL" id="KAK7304287.1"/>
    </source>
</evidence>
<dbReference type="AlphaFoldDB" id="A0AAN9JSB0"/>
<organism evidence="1 2">
    <name type="scientific">Canavalia gladiata</name>
    <name type="common">Sword bean</name>
    <name type="synonym">Dolichos gladiatus</name>
    <dbReference type="NCBI Taxonomy" id="3824"/>
    <lineage>
        <taxon>Eukaryota</taxon>
        <taxon>Viridiplantae</taxon>
        <taxon>Streptophyta</taxon>
        <taxon>Embryophyta</taxon>
        <taxon>Tracheophyta</taxon>
        <taxon>Spermatophyta</taxon>
        <taxon>Magnoliopsida</taxon>
        <taxon>eudicotyledons</taxon>
        <taxon>Gunneridae</taxon>
        <taxon>Pentapetalae</taxon>
        <taxon>rosids</taxon>
        <taxon>fabids</taxon>
        <taxon>Fabales</taxon>
        <taxon>Fabaceae</taxon>
        <taxon>Papilionoideae</taxon>
        <taxon>50 kb inversion clade</taxon>
        <taxon>NPAAA clade</taxon>
        <taxon>indigoferoid/millettioid clade</taxon>
        <taxon>Phaseoleae</taxon>
        <taxon>Canavalia</taxon>
    </lineage>
</organism>
<comment type="caution">
    <text evidence="1">The sequence shown here is derived from an EMBL/GenBank/DDBJ whole genome shotgun (WGS) entry which is preliminary data.</text>
</comment>
<name>A0AAN9JSB0_CANGL</name>
<reference evidence="1 2" key="1">
    <citation type="submission" date="2024-01" db="EMBL/GenBank/DDBJ databases">
        <title>The genomes of 5 underutilized Papilionoideae crops provide insights into root nodulation and disease resistanc.</title>
        <authorList>
            <person name="Jiang F."/>
        </authorList>
    </citation>
    <scope>NUCLEOTIDE SEQUENCE [LARGE SCALE GENOMIC DNA]</scope>
    <source>
        <strain evidence="1">LVBAO_FW01</strain>
        <tissue evidence="1">Leaves</tissue>
    </source>
</reference>
<evidence type="ECO:0000313" key="2">
    <source>
        <dbReference type="Proteomes" id="UP001367508"/>
    </source>
</evidence>
<sequence length="69" mass="7979">MLIGGEDLIKCPEEMSLELKSVGELPEKRRRRRGELLQFTFRKLVCGIFAQLKQFQASSNEFRDAEFTG</sequence>
<proteinExistence type="predicted"/>
<dbReference type="EMBL" id="JAYMYQ010000014">
    <property type="protein sequence ID" value="KAK7304287.1"/>
    <property type="molecule type" value="Genomic_DNA"/>
</dbReference>
<accession>A0AAN9JSB0</accession>
<protein>
    <submittedName>
        <fullName evidence="1">Uncharacterized protein</fullName>
    </submittedName>
</protein>
<keyword evidence="2" id="KW-1185">Reference proteome</keyword>
<gene>
    <name evidence="1" type="ORF">VNO77_45155</name>
</gene>
<dbReference type="Proteomes" id="UP001367508">
    <property type="component" value="Unassembled WGS sequence"/>
</dbReference>